<dbReference type="GO" id="GO:0003677">
    <property type="term" value="F:DNA binding"/>
    <property type="evidence" value="ECO:0007669"/>
    <property type="project" value="InterPro"/>
</dbReference>
<keyword evidence="3" id="KW-0479">Metal-binding</keyword>
<evidence type="ECO:0000259" key="18">
    <source>
        <dbReference type="PROSITE" id="PS51194"/>
    </source>
</evidence>
<dbReference type="InterPro" id="IPR036389">
    <property type="entry name" value="RNase_III_sf"/>
</dbReference>
<dbReference type="PANTHER" id="PTHR14950">
    <property type="entry name" value="DICER-RELATED"/>
    <property type="match status" value="1"/>
</dbReference>
<dbReference type="Gene3D" id="2.170.260.10">
    <property type="entry name" value="paz domain"/>
    <property type="match status" value="1"/>
</dbReference>
<keyword evidence="6" id="KW-0378">Hydrolase</keyword>
<dbReference type="InterPro" id="IPR001650">
    <property type="entry name" value="Helicase_C-like"/>
</dbReference>
<feature type="domain" description="PAZ" evidence="16">
    <location>
        <begin position="833"/>
        <end position="959"/>
    </location>
</feature>
<reference evidence="20" key="1">
    <citation type="submission" date="2021-06" db="EMBL/GenBank/DDBJ databases">
        <title>Genome Sequence of Mortierella hyaline Strain SCG-10, a Cold-Adapted, Nitrate-Reducing Fungus Isolated from Soil in Minnesota, USA.</title>
        <authorList>
            <person name="Aldossari N."/>
        </authorList>
    </citation>
    <scope>NUCLEOTIDE SEQUENCE</scope>
    <source>
        <strain evidence="20">SCG-10</strain>
    </source>
</reference>
<evidence type="ECO:0000256" key="4">
    <source>
        <dbReference type="ARBA" id="ARBA00022737"/>
    </source>
</evidence>
<dbReference type="PROSITE" id="PS50821">
    <property type="entry name" value="PAZ"/>
    <property type="match status" value="1"/>
</dbReference>
<dbReference type="GO" id="GO:0004386">
    <property type="term" value="F:helicase activity"/>
    <property type="evidence" value="ECO:0007669"/>
    <property type="project" value="UniProtKB-KW"/>
</dbReference>
<feature type="compositionally biased region" description="Low complexity" evidence="14">
    <location>
        <begin position="1444"/>
        <end position="1462"/>
    </location>
</feature>
<dbReference type="Pfam" id="PF04851">
    <property type="entry name" value="ResIII"/>
    <property type="match status" value="1"/>
</dbReference>
<dbReference type="SMART" id="SM00490">
    <property type="entry name" value="HELICc"/>
    <property type="match status" value="1"/>
</dbReference>
<evidence type="ECO:0000256" key="9">
    <source>
        <dbReference type="ARBA" id="ARBA00022842"/>
    </source>
</evidence>
<dbReference type="SMART" id="SM00487">
    <property type="entry name" value="DEXDc"/>
    <property type="match status" value="1"/>
</dbReference>
<evidence type="ECO:0000313" key="20">
    <source>
        <dbReference type="EMBL" id="KAG9065988.1"/>
    </source>
</evidence>
<evidence type="ECO:0000256" key="8">
    <source>
        <dbReference type="ARBA" id="ARBA00022840"/>
    </source>
</evidence>
<evidence type="ECO:0000256" key="13">
    <source>
        <dbReference type="PROSITE-ProRule" id="PRU00657"/>
    </source>
</evidence>
<keyword evidence="5" id="KW-0547">Nucleotide-binding</keyword>
<sequence length="1564" mass="174702">MATRRDEPRAYQQEVAKRAIEGNVIAVSDTGSGKTLISVILLKHMVAKARQEAKQTGRQRKVAFFVVNKVPLVFQQHAYICNNSDIKAEAVCGAMGADNFDEERWNTIFEKSELIVITGQILFNILNHAYIKIDLCSLFIFDECHHATKNNPYRKIMTEFYPEAQERPKIFGMTASPPKDKGAAKFAAVELEKTMDCNIITASYDEVLKFSQRPRERVVNYTGVKIGTGPVPAEDVTREFSRLSVAEQQSCEQLVAMLKDDRKLKPAITWYEVAIIELGPWFGSKSWRYILDTLKEDIQLTDTNFLAQRLDLIQRAEQIATSMAKSRLDLDLSQVTQKVRKLVEVLQEAGLQPGFCGILFVERRPTAHTMKVFLDECKKFGPEYGLDFIQSAVLTGHGGKGDVKEHLMNIKAQRKILEGFRKGTYNLLIATDVAEEGIDIDRCRLVIRFDVKNTVISHIQSRGRARDPNSEYVIMLPENDGYLEKISRAEADMRMWCSELPQDRVIRLRGPSANGDDEDDEDTNFGLEDMKELADVETVFKVESTGARVIFHTAVSLLHRYCDSLPADIYTTWKPEFNITNVKGSFHCELTLPLNALVTHFDSGPFSRKSLAKKAVSFQAIKELYLCGGLTDRLLPHRKAPIVKDDLNEENEESAGQAPPVSLYPIHQPTFWENKIKLVPGSDSVSLHATLFSLKQPATSTGGDETLPISRILCLFTATPLPQFDPIELFFDGDSRFVDIVRLNSRVDLSVQQVDDLYEYHKQLFDTVFRKPVEVGSLDTGVRLLIAPLMRHHTGSDLHKDLSANTLIDWSEVQLGSSSSSTAAFYGLQDADLSWDRLQDTVLLEKGQSNRFFTSTALRTDLTPNSLIPTSTTSPSPSFLSDDASQAEESDPVATINTFTQYYKTKRGFDILNPDQPLIEVKKVPRRADHLQTIKQSALAKHKSGAANFLIPELTQKYPVTASALRSAEWMVSVLVRIDDLLKAIEFMTEFGLQDQIKLPLMLEALTATETCYAMNYQRLELLGDTFLKFMMTVDLFIRYPLLDEGRLTLKRMTTISNSHLFKRATRFKLHRFLNKLLPVITHFFVPTPGPSSPSPSSGDTPPPGPPNGSVASAEDFTQSATTQSQPQPPQRKSQVEWPISTKTMADLVESTLGAAYLSQGFDLGLKAAAALLEPLEGIHTWDDFARTSSQTDDPLHPAHPLATPFKEDPLLGDLDNVEFSIGYEFVNRRLLVEALTHATAVKPQTPCYQRLEFLGDSILDMLVADYWVERYPVSGPGVLHEIKSASINNQILGVLCVQLELHQHILHFSSSLATDILRATQQIQDAKEDALTSAATDENATTTERGEPMGEYWADFNMTKVLGDVLESVFGAVYVDSGWDWSAVKEFFDRAVLPTLRDHLSIETLTKHPVIELHHRIQGAGCQSFKIKNLTVAQEEEDGQVASQPSESSSSSSTPLTTFTSPPTPHPSAVATLPDSSSTIPYSQQHRQGYGQGQEQGHPDQTCAVMIHGHPVATATHTLIQVARKEAAKRTLALLDSDPEWLTQFCDCPSSLTRLKRVRLESS</sequence>
<comment type="cofactor">
    <cofactor evidence="2">
        <name>Mg(2+)</name>
        <dbReference type="ChEBI" id="CHEBI:18420"/>
    </cofactor>
</comment>
<dbReference type="Proteomes" id="UP000707451">
    <property type="component" value="Unassembled WGS sequence"/>
</dbReference>
<dbReference type="Gene3D" id="3.40.50.300">
    <property type="entry name" value="P-loop containing nucleotide triphosphate hydrolases"/>
    <property type="match status" value="2"/>
</dbReference>
<comment type="similarity">
    <text evidence="12 13">Belongs to the helicase family. Dicer subfamily.</text>
</comment>
<feature type="compositionally biased region" description="Low complexity" evidence="14">
    <location>
        <begin position="864"/>
        <end position="881"/>
    </location>
</feature>
<dbReference type="GO" id="GO:0005524">
    <property type="term" value="F:ATP binding"/>
    <property type="evidence" value="ECO:0007669"/>
    <property type="project" value="UniProtKB-KW"/>
</dbReference>
<dbReference type="SMART" id="SM00535">
    <property type="entry name" value="RIBOc"/>
    <property type="match status" value="2"/>
</dbReference>
<keyword evidence="21" id="KW-1185">Reference proteome</keyword>
<evidence type="ECO:0000256" key="7">
    <source>
        <dbReference type="ARBA" id="ARBA00022806"/>
    </source>
</evidence>
<evidence type="ECO:0000256" key="3">
    <source>
        <dbReference type="ARBA" id="ARBA00022723"/>
    </source>
</evidence>
<comment type="caution">
    <text evidence="20">The sequence shown here is derived from an EMBL/GenBank/DDBJ whole genome shotgun (WGS) entry which is preliminary data.</text>
</comment>
<feature type="region of interest" description="Disordered" evidence="14">
    <location>
        <begin position="1089"/>
        <end position="1137"/>
    </location>
</feature>
<feature type="region of interest" description="Disordered" evidence="14">
    <location>
        <begin position="864"/>
        <end position="891"/>
    </location>
</feature>
<gene>
    <name evidence="20" type="primary">DCL1_1</name>
    <name evidence="20" type="ORF">KI688_001203</name>
</gene>
<dbReference type="Gene3D" id="3.30.160.380">
    <property type="entry name" value="Dicer dimerisation domain"/>
    <property type="match status" value="1"/>
</dbReference>
<keyword evidence="10" id="KW-0943">RNA-mediated gene silencing</keyword>
<dbReference type="CDD" id="cd18034">
    <property type="entry name" value="DEXHc_dicer"/>
    <property type="match status" value="1"/>
</dbReference>
<dbReference type="PROSITE" id="PS51194">
    <property type="entry name" value="HELICASE_CTER"/>
    <property type="match status" value="1"/>
</dbReference>
<dbReference type="CDD" id="cd00593">
    <property type="entry name" value="RIBOc"/>
    <property type="match status" value="2"/>
</dbReference>
<dbReference type="EMBL" id="JAHRHY010000010">
    <property type="protein sequence ID" value="KAG9065988.1"/>
    <property type="molecule type" value="Genomic_DNA"/>
</dbReference>
<feature type="domain" description="Dicer dsRNA-binding fold" evidence="19">
    <location>
        <begin position="554"/>
        <end position="644"/>
    </location>
</feature>
<feature type="region of interest" description="Disordered" evidence="14">
    <location>
        <begin position="1437"/>
        <end position="1500"/>
    </location>
</feature>
<dbReference type="GO" id="GO:0031047">
    <property type="term" value="P:regulatory ncRNA-mediated gene silencing"/>
    <property type="evidence" value="ECO:0007669"/>
    <property type="project" value="UniProtKB-KW"/>
</dbReference>
<keyword evidence="9" id="KW-0460">Magnesium</keyword>
<dbReference type="GO" id="GO:0046872">
    <property type="term" value="F:metal ion binding"/>
    <property type="evidence" value="ECO:0007669"/>
    <property type="project" value="UniProtKB-KW"/>
</dbReference>
<keyword evidence="7" id="KW-0347">Helicase</keyword>
<feature type="compositionally biased region" description="Polar residues" evidence="14">
    <location>
        <begin position="1475"/>
        <end position="1488"/>
    </location>
</feature>
<dbReference type="SUPFAM" id="SSF69065">
    <property type="entry name" value="RNase III domain-like"/>
    <property type="match status" value="2"/>
</dbReference>
<dbReference type="SUPFAM" id="SSF52540">
    <property type="entry name" value="P-loop containing nucleoside triphosphate hydrolases"/>
    <property type="match status" value="1"/>
</dbReference>
<dbReference type="Pfam" id="PF03368">
    <property type="entry name" value="Dicer_dimer"/>
    <property type="match status" value="1"/>
</dbReference>
<dbReference type="InterPro" id="IPR027417">
    <property type="entry name" value="P-loop_NTPase"/>
</dbReference>
<keyword evidence="11" id="KW-0464">Manganese</keyword>
<dbReference type="FunFam" id="3.30.160.380:FF:000001">
    <property type="entry name" value="Endoribonuclease dicer-like 1"/>
    <property type="match status" value="1"/>
</dbReference>
<dbReference type="InterPro" id="IPR000999">
    <property type="entry name" value="RNase_III_dom"/>
</dbReference>
<dbReference type="OrthoDB" id="416741at2759"/>
<evidence type="ECO:0000256" key="14">
    <source>
        <dbReference type="SAM" id="MobiDB-lite"/>
    </source>
</evidence>
<evidence type="ECO:0000256" key="1">
    <source>
        <dbReference type="ARBA" id="ARBA00001936"/>
    </source>
</evidence>
<evidence type="ECO:0000256" key="12">
    <source>
        <dbReference type="ARBA" id="ARBA00035116"/>
    </source>
</evidence>
<comment type="cofactor">
    <cofactor evidence="1">
        <name>Mn(2+)</name>
        <dbReference type="ChEBI" id="CHEBI:29035"/>
    </cofactor>
</comment>
<dbReference type="InterPro" id="IPR038248">
    <property type="entry name" value="Dicer_dimer_sf"/>
</dbReference>
<keyword evidence="13" id="KW-0694">RNA-binding</keyword>
<evidence type="ECO:0000256" key="5">
    <source>
        <dbReference type="ARBA" id="ARBA00022741"/>
    </source>
</evidence>
<dbReference type="GO" id="GO:0003723">
    <property type="term" value="F:RNA binding"/>
    <property type="evidence" value="ECO:0007669"/>
    <property type="project" value="UniProtKB-UniRule"/>
</dbReference>
<organism evidence="20 21">
    <name type="scientific">Linnemannia hyalina</name>
    <dbReference type="NCBI Taxonomy" id="64524"/>
    <lineage>
        <taxon>Eukaryota</taxon>
        <taxon>Fungi</taxon>
        <taxon>Fungi incertae sedis</taxon>
        <taxon>Mucoromycota</taxon>
        <taxon>Mortierellomycotina</taxon>
        <taxon>Mortierellomycetes</taxon>
        <taxon>Mortierellales</taxon>
        <taxon>Mortierellaceae</taxon>
        <taxon>Linnemannia</taxon>
    </lineage>
</organism>
<feature type="domain" description="RNase III" evidence="15">
    <location>
        <begin position="978"/>
        <end position="1161"/>
    </location>
</feature>
<evidence type="ECO:0000259" key="15">
    <source>
        <dbReference type="PROSITE" id="PS50142"/>
    </source>
</evidence>
<dbReference type="InterPro" id="IPR003100">
    <property type="entry name" value="PAZ_dom"/>
</dbReference>
<dbReference type="GO" id="GO:0006396">
    <property type="term" value="P:RNA processing"/>
    <property type="evidence" value="ECO:0007669"/>
    <property type="project" value="InterPro"/>
</dbReference>
<dbReference type="PROSITE" id="PS51192">
    <property type="entry name" value="HELICASE_ATP_BIND_1"/>
    <property type="match status" value="1"/>
</dbReference>
<dbReference type="InterPro" id="IPR005034">
    <property type="entry name" value="Dicer_dimerisation"/>
</dbReference>
<feature type="domain" description="Helicase C-terminal" evidence="18">
    <location>
        <begin position="338"/>
        <end position="506"/>
    </location>
</feature>
<evidence type="ECO:0000259" key="19">
    <source>
        <dbReference type="PROSITE" id="PS51327"/>
    </source>
</evidence>
<keyword evidence="4" id="KW-0677">Repeat</keyword>
<evidence type="ECO:0000256" key="10">
    <source>
        <dbReference type="ARBA" id="ARBA00023158"/>
    </source>
</evidence>
<dbReference type="Pfam" id="PF00636">
    <property type="entry name" value="Ribonuclease_3"/>
    <property type="match status" value="2"/>
</dbReference>
<protein>
    <submittedName>
        <fullName evidence="20">Dicer-like protein 1</fullName>
    </submittedName>
</protein>
<keyword evidence="8" id="KW-0067">ATP-binding</keyword>
<dbReference type="Pfam" id="PF02170">
    <property type="entry name" value="PAZ"/>
    <property type="match status" value="1"/>
</dbReference>
<feature type="domain" description="Helicase ATP-binding" evidence="17">
    <location>
        <begin position="15"/>
        <end position="195"/>
    </location>
</feature>
<dbReference type="InterPro" id="IPR006935">
    <property type="entry name" value="Helicase/UvrB_N"/>
</dbReference>
<dbReference type="PANTHER" id="PTHR14950:SF37">
    <property type="entry name" value="ENDORIBONUCLEASE DICER"/>
    <property type="match status" value="1"/>
</dbReference>
<dbReference type="Pfam" id="PF00271">
    <property type="entry name" value="Helicase_C"/>
    <property type="match status" value="1"/>
</dbReference>
<dbReference type="GO" id="GO:0004525">
    <property type="term" value="F:ribonuclease III activity"/>
    <property type="evidence" value="ECO:0007669"/>
    <property type="project" value="InterPro"/>
</dbReference>
<dbReference type="PROSITE" id="PS00517">
    <property type="entry name" value="RNASE_3_1"/>
    <property type="match status" value="1"/>
</dbReference>
<name>A0A9P7XSS7_9FUNG</name>
<evidence type="ECO:0000256" key="2">
    <source>
        <dbReference type="ARBA" id="ARBA00001946"/>
    </source>
</evidence>
<feature type="domain" description="RNase III" evidence="15">
    <location>
        <begin position="1215"/>
        <end position="1379"/>
    </location>
</feature>
<dbReference type="InterPro" id="IPR014001">
    <property type="entry name" value="Helicase_ATP-bd"/>
</dbReference>
<evidence type="ECO:0000256" key="11">
    <source>
        <dbReference type="ARBA" id="ARBA00023211"/>
    </source>
</evidence>
<dbReference type="PROSITE" id="PS50142">
    <property type="entry name" value="RNASE_3_2"/>
    <property type="match status" value="2"/>
</dbReference>
<dbReference type="PROSITE" id="PS51327">
    <property type="entry name" value="DICER_DSRBF"/>
    <property type="match status" value="1"/>
</dbReference>
<proteinExistence type="inferred from homology"/>
<evidence type="ECO:0000256" key="6">
    <source>
        <dbReference type="ARBA" id="ARBA00022801"/>
    </source>
</evidence>
<evidence type="ECO:0000313" key="21">
    <source>
        <dbReference type="Proteomes" id="UP000707451"/>
    </source>
</evidence>
<evidence type="ECO:0000259" key="17">
    <source>
        <dbReference type="PROSITE" id="PS51192"/>
    </source>
</evidence>
<evidence type="ECO:0000259" key="16">
    <source>
        <dbReference type="PROSITE" id="PS50821"/>
    </source>
</evidence>
<accession>A0A9P7XSS7</accession>
<dbReference type="Gene3D" id="1.10.1520.10">
    <property type="entry name" value="Ribonuclease III domain"/>
    <property type="match status" value="2"/>
</dbReference>